<dbReference type="CDD" id="cd13538">
    <property type="entry name" value="PBP2_ModA_like_1"/>
    <property type="match status" value="1"/>
</dbReference>
<dbReference type="GO" id="GO:0046872">
    <property type="term" value="F:metal ion binding"/>
    <property type="evidence" value="ECO:0007669"/>
    <property type="project" value="UniProtKB-KW"/>
</dbReference>
<dbReference type="NCBIfam" id="TIGR01256">
    <property type="entry name" value="modA"/>
    <property type="match status" value="1"/>
</dbReference>
<dbReference type="PROSITE" id="PS51257">
    <property type="entry name" value="PROKAR_LIPOPROTEIN"/>
    <property type="match status" value="1"/>
</dbReference>
<keyword evidence="1" id="KW-0479">Metal-binding</keyword>
<dbReference type="Pfam" id="PF13531">
    <property type="entry name" value="SBP_bac_11"/>
    <property type="match status" value="1"/>
</dbReference>
<evidence type="ECO:0000256" key="2">
    <source>
        <dbReference type="ARBA" id="ARBA00022729"/>
    </source>
</evidence>
<proteinExistence type="predicted"/>
<dbReference type="SUPFAM" id="SSF53850">
    <property type="entry name" value="Periplasmic binding protein-like II"/>
    <property type="match status" value="1"/>
</dbReference>
<reference evidence="3" key="1">
    <citation type="submission" date="2020-05" db="EMBL/GenBank/DDBJ databases">
        <authorList>
            <person name="Chiriac C."/>
            <person name="Salcher M."/>
            <person name="Ghai R."/>
            <person name="Kavagutti S V."/>
        </authorList>
    </citation>
    <scope>NUCLEOTIDE SEQUENCE</scope>
</reference>
<dbReference type="PIRSF" id="PIRSF004846">
    <property type="entry name" value="ModA"/>
    <property type="match status" value="1"/>
</dbReference>
<evidence type="ECO:0000313" key="3">
    <source>
        <dbReference type="EMBL" id="CAB4557875.1"/>
    </source>
</evidence>
<dbReference type="GO" id="GO:0030973">
    <property type="term" value="F:molybdate ion binding"/>
    <property type="evidence" value="ECO:0007669"/>
    <property type="project" value="TreeGrafter"/>
</dbReference>
<dbReference type="Gene3D" id="3.40.190.10">
    <property type="entry name" value="Periplasmic binding protein-like II"/>
    <property type="match status" value="2"/>
</dbReference>
<gene>
    <name evidence="3" type="ORF">UFOPK1493_01541</name>
</gene>
<dbReference type="PANTHER" id="PTHR30632:SF0">
    <property type="entry name" value="SULFATE-BINDING PROTEIN"/>
    <property type="match status" value="1"/>
</dbReference>
<protein>
    <submittedName>
        <fullName evidence="3">Unannotated protein</fullName>
    </submittedName>
</protein>
<name>A0A6J6D3J0_9ZZZZ</name>
<keyword evidence="2" id="KW-0732">Signal</keyword>
<dbReference type="EMBL" id="CAEZSR010000047">
    <property type="protein sequence ID" value="CAB4557875.1"/>
    <property type="molecule type" value="Genomic_DNA"/>
</dbReference>
<organism evidence="3">
    <name type="scientific">freshwater metagenome</name>
    <dbReference type="NCBI Taxonomy" id="449393"/>
    <lineage>
        <taxon>unclassified sequences</taxon>
        <taxon>metagenomes</taxon>
        <taxon>ecological metagenomes</taxon>
    </lineage>
</organism>
<accession>A0A6J6D3J0</accession>
<dbReference type="PANTHER" id="PTHR30632">
    <property type="entry name" value="MOLYBDATE-BINDING PERIPLASMIC PROTEIN"/>
    <property type="match status" value="1"/>
</dbReference>
<dbReference type="AlphaFoldDB" id="A0A6J6D3J0"/>
<dbReference type="GO" id="GO:0015689">
    <property type="term" value="P:molybdate ion transport"/>
    <property type="evidence" value="ECO:0007669"/>
    <property type="project" value="InterPro"/>
</dbReference>
<dbReference type="InterPro" id="IPR005950">
    <property type="entry name" value="ModA"/>
</dbReference>
<evidence type="ECO:0000256" key="1">
    <source>
        <dbReference type="ARBA" id="ARBA00022723"/>
    </source>
</evidence>
<sequence length="255" mass="25723">MSHHLRRRAAVAVCSLLLAAGCGDDGDEAQTQGTVNVFAAASLTAAFEELGEAFTDANPEVEVVFNFAASSELVTQIGEGAPADVFASADTSNMTKLTDAGGAASEPVVVATNVLEIIVESGNPRGITGVADLADQDLVVVICAPEVPCGRYAADVLSAAGVAVTPKSLEQNVKGVVSKVTSGEADAGIVYRTDVIAAASDAEGVAIPADVNVLAEYPIAVTEQAANPEAAQAFVDFVLSAEGQAILASFGFLAP</sequence>
<dbReference type="InterPro" id="IPR050682">
    <property type="entry name" value="ModA/WtpA"/>
</dbReference>